<sequence>MNSIRQIARGGGINKAYSSKFFKPIVATSLALALSTSFASANPVSCPTSGSAVCWDTTAGTNFQQFTTLKIEPKDGSEFNKLQFSALTTPITDFTLKFIKNGGGTHSGDATTASVGGKKAQLKLTNETKGLQLGSGDSTLTIDFGEHAELVGQTMKTDTYHKTFLNFNGVTNGTALKGNLKVIVGHSLNNSLNAIFKGNMEGNIEIINGDYNGNLKLSTEATFTFQEGAKLKGNLTTKLMSHTEKYFIFEGENGGIEGNIKTYGHNSPGEKFIGSPKGSSTNVNITFKEFNNSTNFIKGKNGNEGTILAEAGIAVTTSGDTKYNNALNRILFQNNGKIGEEGKLVSIIASSAYKSDGIEEANNSAGTKAKNLIQFQKDATLHLNNLQAKGTKQGDRHNLISLEGGNNTLKISTIQAESSGRKNFIGKGFLKFKDKISNPDAKDLIVDTTATTTPKTANIATGTLTAETIISKGGGQNTILIEELVVNNGIFANASSSNTIFVGSGNSTIGTNGIDNQGGATSSNRNYAIYTGAGGTNAITLEDSANLTIKKNIETADGGTTTFNLNGTNTTLTLEGAANTITTLATSGSGNATINLGTLAESATTPKATGVSLKVKSDIGNAAGNLAFSFNTDSSKIEANGDTNKITTTGTGKTHFNLNNANATIEQAIESSNGGETTISFNKDSTLTLTGGITAKGSTAGGLTSIIIGQTSTPTQKVDAIIKGEVSTQEKGSTTISFNSKDSSFTLKNGDALKDIAHSAGTLAINFNSENGTFKNKVTTTSGITKIQVTAGQGEKGNSGIFEQEIANSGSGSTTILLGATAGENGKATLTLQGANNTISTLTANVTESTLITQGAGTTTIANAVSVDSGKTLNLEVKGQKLSFTNALSGTGNINAILNGSSATNGVLTLANQTNKLNTLTVTNGNSDSDKKYGKLVLNGASETTTTFAGDVKVGKYAELAIELGKKVTLALEGSENRITSLSLGSDVAAQGDDPTLQVGKTTGTSTTTISNAVSVSGANKVLNLNVQGTGAESGNTLIFEKGLSFTTGGAINATLGNGATLALRGTDNKITSLSREASSNDKVAIVDISSENNNTGDTATYNTLTIGTAGDSTGLSNHSYTFKLYASKTKSSNNTYADRVVIESVQEKNENLQTLELVVKNGDTTELNNIASGKNGTTEKIALAIVKGKGDSAVAQFKTTANTTSDGKNFIAVLDTQETDSDAKTGSDYTTYFLKNIRFSGASEVTQKVSSSALALNFDLFTANFNSINKRLGDLRNNPYNQGAWARVFGGSQESNFGAKVETSYVTAQGGYDYALDLDNAKNYIGVALSYATSSGKSLTLKDKDGASRSLDDIKSGAFEVAVYNSYISNVGLYNDTIAKFSYITSDFKISGGSSHANTPAFLLSNEVGYRFALGAGNDWFIDPQVELGLGYIGASHFNAKLGESDLKATQQSVLLVRSRAGASFGKEFRGEDWATSLYVGTFYEYDVINGGKNKITFANENLATPTESYTSNGRFVLNVGTNVEVAEATRIYLDVETNFGDTYKKLYQVNVGARYSFGDKATKATMTDKEDNKAPLKVQITEEQEEAKGSSN</sequence>
<dbReference type="STRING" id="222136.BBW65_03875"/>
<feature type="chain" id="PRO_5008530233" description="Autotransporter domain-containing protein" evidence="2">
    <location>
        <begin position="42"/>
        <end position="1594"/>
    </location>
</feature>
<dbReference type="Gene3D" id="2.40.128.130">
    <property type="entry name" value="Autotransporter beta-domain"/>
    <property type="match status" value="1"/>
</dbReference>
<dbReference type="Proteomes" id="UP000092884">
    <property type="component" value="Chromosome"/>
</dbReference>
<feature type="domain" description="Autotransporter" evidence="3">
    <location>
        <begin position="1278"/>
        <end position="1559"/>
    </location>
</feature>
<keyword evidence="5" id="KW-1185">Reference proteome</keyword>
<dbReference type="SMART" id="SM00869">
    <property type="entry name" value="Autotransporter"/>
    <property type="match status" value="1"/>
</dbReference>
<evidence type="ECO:0000313" key="4">
    <source>
        <dbReference type="EMBL" id="ANV97989.1"/>
    </source>
</evidence>
<dbReference type="GO" id="GO:0019867">
    <property type="term" value="C:outer membrane"/>
    <property type="evidence" value="ECO:0007669"/>
    <property type="project" value="InterPro"/>
</dbReference>
<name>A0A1B1U5F3_9HELI</name>
<dbReference type="KEGG" id="het:BBW65_03875"/>
<dbReference type="EMBL" id="CP016503">
    <property type="protein sequence ID" value="ANV97989.1"/>
    <property type="molecule type" value="Genomic_DNA"/>
</dbReference>
<dbReference type="InterPro" id="IPR036709">
    <property type="entry name" value="Autotransporte_beta_dom_sf"/>
</dbReference>
<feature type="region of interest" description="Disordered" evidence="1">
    <location>
        <begin position="1568"/>
        <end position="1594"/>
    </location>
</feature>
<evidence type="ECO:0000256" key="1">
    <source>
        <dbReference type="SAM" id="MobiDB-lite"/>
    </source>
</evidence>
<keyword evidence="2" id="KW-0732">Signal</keyword>
<dbReference type="InterPro" id="IPR003991">
    <property type="entry name" value="Pertactin_virulence_factor"/>
</dbReference>
<gene>
    <name evidence="4" type="ORF">BBW65_03875</name>
</gene>
<dbReference type="PRINTS" id="PR01484">
    <property type="entry name" value="PRTACTNFAMLY"/>
</dbReference>
<reference evidence="5" key="1">
    <citation type="submission" date="2016-07" db="EMBL/GenBank/DDBJ databases">
        <authorList>
            <person name="Florea S."/>
            <person name="Webb J.S."/>
            <person name="Jaromczyk J."/>
            <person name="Schardl C.L."/>
        </authorList>
    </citation>
    <scope>NUCLEOTIDE SEQUENCE [LARGE SCALE GENOMIC DNA]</scope>
    <source>
        <strain evidence="5">MIT 01-6242</strain>
    </source>
</reference>
<protein>
    <recommendedName>
        <fullName evidence="3">Autotransporter domain-containing protein</fullName>
    </recommendedName>
</protein>
<evidence type="ECO:0000313" key="5">
    <source>
        <dbReference type="Proteomes" id="UP000092884"/>
    </source>
</evidence>
<evidence type="ECO:0000259" key="3">
    <source>
        <dbReference type="PROSITE" id="PS51208"/>
    </source>
</evidence>
<dbReference type="NCBIfam" id="TIGR01414">
    <property type="entry name" value="autotrans_barl"/>
    <property type="match status" value="1"/>
</dbReference>
<dbReference type="SUPFAM" id="SSF103515">
    <property type="entry name" value="Autotransporter"/>
    <property type="match status" value="1"/>
</dbReference>
<dbReference type="InterPro" id="IPR005546">
    <property type="entry name" value="Autotransporte_beta"/>
</dbReference>
<dbReference type="PROSITE" id="PS51208">
    <property type="entry name" value="AUTOTRANSPORTER"/>
    <property type="match status" value="1"/>
</dbReference>
<dbReference type="InterPro" id="IPR006315">
    <property type="entry name" value="OM_autotransptr_brl_dom"/>
</dbReference>
<accession>A0A1B1U5F3</accession>
<evidence type="ECO:0000256" key="2">
    <source>
        <dbReference type="SAM" id="SignalP"/>
    </source>
</evidence>
<proteinExistence type="predicted"/>
<dbReference type="RefSeq" id="WP_066339979.1">
    <property type="nucleotide sequence ID" value="NZ_CP016503.1"/>
</dbReference>
<dbReference type="Pfam" id="PF03797">
    <property type="entry name" value="Autotransporter"/>
    <property type="match status" value="1"/>
</dbReference>
<feature type="signal peptide" evidence="2">
    <location>
        <begin position="1"/>
        <end position="41"/>
    </location>
</feature>
<organism evidence="4 5">
    <name type="scientific">Helicobacter enhydrae</name>
    <dbReference type="NCBI Taxonomy" id="222136"/>
    <lineage>
        <taxon>Bacteria</taxon>
        <taxon>Pseudomonadati</taxon>
        <taxon>Campylobacterota</taxon>
        <taxon>Epsilonproteobacteria</taxon>
        <taxon>Campylobacterales</taxon>
        <taxon>Helicobacteraceae</taxon>
        <taxon>Helicobacter</taxon>
    </lineage>
</organism>